<dbReference type="Proteomes" id="UP000189229">
    <property type="component" value="Unassembled WGS sequence"/>
</dbReference>
<keyword evidence="1" id="KW-0862">Zinc</keyword>
<gene>
    <name evidence="3" type="ORF">BZL30_9267</name>
</gene>
<evidence type="ECO:0000259" key="2">
    <source>
        <dbReference type="PROSITE" id="PS50966"/>
    </source>
</evidence>
<keyword evidence="1" id="KW-0479">Metal-binding</keyword>
<name>A0A1V3WCN6_MYCKA</name>
<dbReference type="InterPro" id="IPR007527">
    <property type="entry name" value="Znf_SWIM"/>
</dbReference>
<dbReference type="Pfam" id="PF04434">
    <property type="entry name" value="SWIM"/>
    <property type="match status" value="1"/>
</dbReference>
<sequence length="282" mass="30205">MQSLMYPSIDLDDAASHLGADTYRRGLDYAREGRVVRCSWNPGDDSLTGSVRGNRGRTYTTTAQLSMDDADSWNLEIGLCTCPVQVDCKHVAAVLIAASGTTKTRSQRPSAAQPVLPAPAAWRTSLDSLFPTSSPASTAGTPLAIELNLSASGLDARVVRPGKRGGWVAADLSWGRLSALRHYGYPDAHLHALQEFYAAYRAGPESDWLLQLFVYLVWGREDDLAAEVRVSPVMAAPGRTAPSRRAVGAGTGPPRRAAACRGAPVLGHRRRRVGQPHGHALA</sequence>
<evidence type="ECO:0000256" key="1">
    <source>
        <dbReference type="PROSITE-ProRule" id="PRU00325"/>
    </source>
</evidence>
<comment type="caution">
    <text evidence="3">The sequence shown here is derived from an EMBL/GenBank/DDBJ whole genome shotgun (WGS) entry which is preliminary data.</text>
</comment>
<dbReference type="AlphaFoldDB" id="A0A1V3WCN6"/>
<dbReference type="PROSITE" id="PS50966">
    <property type="entry name" value="ZF_SWIM"/>
    <property type="match status" value="1"/>
</dbReference>
<evidence type="ECO:0000313" key="4">
    <source>
        <dbReference type="Proteomes" id="UP000189229"/>
    </source>
</evidence>
<dbReference type="EMBL" id="MVBM01000013">
    <property type="protein sequence ID" value="OOK64186.1"/>
    <property type="molecule type" value="Genomic_DNA"/>
</dbReference>
<accession>A0A1V3WCN6</accession>
<protein>
    <submittedName>
        <fullName evidence="3">SWIM zinc finger family protein</fullName>
    </submittedName>
</protein>
<proteinExistence type="predicted"/>
<dbReference type="GO" id="GO:0008270">
    <property type="term" value="F:zinc ion binding"/>
    <property type="evidence" value="ECO:0007669"/>
    <property type="project" value="UniProtKB-KW"/>
</dbReference>
<reference evidence="3 4" key="1">
    <citation type="submission" date="2017-02" db="EMBL/GenBank/DDBJ databases">
        <title>Complete genome sequences of Mycobacterium kansasii strains isolated from rhesus macaques.</title>
        <authorList>
            <person name="Panda A."/>
            <person name="Nagaraj S."/>
            <person name="Zhao X."/>
            <person name="Tettelin H."/>
            <person name="Detolla L.J."/>
        </authorList>
    </citation>
    <scope>NUCLEOTIDE SEQUENCE [LARGE SCALE GENOMIC DNA]</scope>
    <source>
        <strain evidence="3 4">11-3813</strain>
    </source>
</reference>
<organism evidence="3 4">
    <name type="scientific">Mycobacterium kansasii</name>
    <dbReference type="NCBI Taxonomy" id="1768"/>
    <lineage>
        <taxon>Bacteria</taxon>
        <taxon>Bacillati</taxon>
        <taxon>Actinomycetota</taxon>
        <taxon>Actinomycetes</taxon>
        <taxon>Mycobacteriales</taxon>
        <taxon>Mycobacteriaceae</taxon>
        <taxon>Mycobacterium</taxon>
    </lineage>
</organism>
<feature type="domain" description="SWIM-type" evidence="2">
    <location>
        <begin position="59"/>
        <end position="99"/>
    </location>
</feature>
<evidence type="ECO:0000313" key="3">
    <source>
        <dbReference type="EMBL" id="OOK64186.1"/>
    </source>
</evidence>
<keyword evidence="1" id="KW-0863">Zinc-finger</keyword>